<feature type="domain" description="Carboxylesterase type B" evidence="6">
    <location>
        <begin position="1"/>
        <end position="367"/>
    </location>
</feature>
<dbReference type="EMBL" id="CAJPIZ010023222">
    <property type="protein sequence ID" value="CAG2118159.1"/>
    <property type="molecule type" value="Genomic_DNA"/>
</dbReference>
<dbReference type="InterPro" id="IPR019826">
    <property type="entry name" value="Carboxylesterase_B_AS"/>
</dbReference>
<evidence type="ECO:0000313" key="8">
    <source>
        <dbReference type="Proteomes" id="UP000759131"/>
    </source>
</evidence>
<evidence type="ECO:0000313" key="7">
    <source>
        <dbReference type="EMBL" id="CAD7640233.1"/>
    </source>
</evidence>
<feature type="non-terminal residue" evidence="7">
    <location>
        <position position="367"/>
    </location>
</feature>
<evidence type="ECO:0000256" key="2">
    <source>
        <dbReference type="ARBA" id="ARBA00022487"/>
    </source>
</evidence>
<keyword evidence="8" id="KW-1185">Reference proteome</keyword>
<protein>
    <recommendedName>
        <fullName evidence="5">Carboxylic ester hydrolase</fullName>
        <ecNumber evidence="5">3.1.1.-</ecNumber>
    </recommendedName>
</protein>
<evidence type="ECO:0000256" key="1">
    <source>
        <dbReference type="ARBA" id="ARBA00005964"/>
    </source>
</evidence>
<dbReference type="InterPro" id="IPR050654">
    <property type="entry name" value="AChE-related_enzymes"/>
</dbReference>
<evidence type="ECO:0000259" key="6">
    <source>
        <dbReference type="Pfam" id="PF00135"/>
    </source>
</evidence>
<feature type="non-terminal residue" evidence="7">
    <location>
        <position position="1"/>
    </location>
</feature>
<name>A0A7R9QDI9_9ACAR</name>
<dbReference type="Gene3D" id="3.40.50.1820">
    <property type="entry name" value="alpha/beta hydrolase"/>
    <property type="match status" value="1"/>
</dbReference>
<dbReference type="GO" id="GO:0005615">
    <property type="term" value="C:extracellular space"/>
    <property type="evidence" value="ECO:0007669"/>
    <property type="project" value="TreeGrafter"/>
</dbReference>
<dbReference type="Proteomes" id="UP000759131">
    <property type="component" value="Unassembled WGS sequence"/>
</dbReference>
<dbReference type="GO" id="GO:0006581">
    <property type="term" value="P:acetylcholine catabolic process"/>
    <property type="evidence" value="ECO:0007669"/>
    <property type="project" value="TreeGrafter"/>
</dbReference>
<dbReference type="PROSITE" id="PS00941">
    <property type="entry name" value="CARBOXYLESTERASE_B_2"/>
    <property type="match status" value="1"/>
</dbReference>
<accession>A0A7R9QDI9</accession>
<keyword evidence="3 5" id="KW-0378">Hydrolase</keyword>
<dbReference type="PANTHER" id="PTHR43918">
    <property type="entry name" value="ACETYLCHOLINESTERASE"/>
    <property type="match status" value="1"/>
</dbReference>
<gene>
    <name evidence="7" type="ORF">OSB1V03_LOCUS18111</name>
</gene>
<dbReference type="EMBL" id="OC877797">
    <property type="protein sequence ID" value="CAD7640233.1"/>
    <property type="molecule type" value="Genomic_DNA"/>
</dbReference>
<organism evidence="7">
    <name type="scientific">Medioppia subpectinata</name>
    <dbReference type="NCBI Taxonomy" id="1979941"/>
    <lineage>
        <taxon>Eukaryota</taxon>
        <taxon>Metazoa</taxon>
        <taxon>Ecdysozoa</taxon>
        <taxon>Arthropoda</taxon>
        <taxon>Chelicerata</taxon>
        <taxon>Arachnida</taxon>
        <taxon>Acari</taxon>
        <taxon>Acariformes</taxon>
        <taxon>Sarcoptiformes</taxon>
        <taxon>Oribatida</taxon>
        <taxon>Brachypylina</taxon>
        <taxon>Oppioidea</taxon>
        <taxon>Oppiidae</taxon>
        <taxon>Medioppia</taxon>
    </lineage>
</organism>
<evidence type="ECO:0000256" key="4">
    <source>
        <dbReference type="ARBA" id="ARBA00023180"/>
    </source>
</evidence>
<keyword evidence="4" id="KW-0325">Glycoprotein</keyword>
<proteinExistence type="inferred from homology"/>
<dbReference type="PROSITE" id="PS00122">
    <property type="entry name" value="CARBOXYLESTERASE_B_1"/>
    <property type="match status" value="1"/>
</dbReference>
<dbReference type="GO" id="GO:0005886">
    <property type="term" value="C:plasma membrane"/>
    <property type="evidence" value="ECO:0007669"/>
    <property type="project" value="TreeGrafter"/>
</dbReference>
<sequence>GIPYATPPVGDLRFRPTVPISYTQKKSINATQFSLSCPQTPNLNVTATAISEDCLYVNIYTPSVNKSANLSVMFWIFGGGFTTGSAVNFDGQQLAIRDVVIVTFNYRVAVFGFMCTDRPDAPGNAGLWDQVMAMNWTKQYIRHFGGNPNDITIFGESAGAISVSAHVVSNVSNGTILTSSTGSQSSNTQIAKRFARFLGCDTNTDYIACLRTKSVEELMNAQNIDIVWNRGTIPAIPLVTQLYPFTVCYGDQYLPKNPYQLLKQHNFRKDLHIMIGHNMIEGAIVGPLLPAVIPYWGQYDPRIPFTIIDKQLAEKDLLTIFDNQPYDKTLAQKYTQTFSNWYNISQTNDLRATVVQAIADYLFACPT</sequence>
<dbReference type="InterPro" id="IPR019819">
    <property type="entry name" value="Carboxylesterase_B_CS"/>
</dbReference>
<comment type="similarity">
    <text evidence="1 5">Belongs to the type-B carboxylesterase/lipase family.</text>
</comment>
<dbReference type="SUPFAM" id="SSF53474">
    <property type="entry name" value="alpha/beta-Hydrolases"/>
    <property type="match status" value="1"/>
</dbReference>
<dbReference type="GO" id="GO:0003990">
    <property type="term" value="F:acetylcholinesterase activity"/>
    <property type="evidence" value="ECO:0007669"/>
    <property type="project" value="TreeGrafter"/>
</dbReference>
<dbReference type="Pfam" id="PF00135">
    <property type="entry name" value="COesterase"/>
    <property type="match status" value="1"/>
</dbReference>
<dbReference type="EC" id="3.1.1.-" evidence="5"/>
<dbReference type="PANTHER" id="PTHR43918:SF4">
    <property type="entry name" value="CARBOXYLIC ESTER HYDROLASE"/>
    <property type="match status" value="1"/>
</dbReference>
<dbReference type="InterPro" id="IPR029058">
    <property type="entry name" value="AB_hydrolase_fold"/>
</dbReference>
<evidence type="ECO:0000256" key="3">
    <source>
        <dbReference type="ARBA" id="ARBA00022801"/>
    </source>
</evidence>
<dbReference type="AlphaFoldDB" id="A0A7R9QDI9"/>
<reference evidence="7" key="1">
    <citation type="submission" date="2020-11" db="EMBL/GenBank/DDBJ databases">
        <authorList>
            <person name="Tran Van P."/>
        </authorList>
    </citation>
    <scope>NUCLEOTIDE SEQUENCE</scope>
</reference>
<dbReference type="InterPro" id="IPR002018">
    <property type="entry name" value="CarbesteraseB"/>
</dbReference>
<dbReference type="GO" id="GO:0019695">
    <property type="term" value="P:choline metabolic process"/>
    <property type="evidence" value="ECO:0007669"/>
    <property type="project" value="TreeGrafter"/>
</dbReference>
<dbReference type="OrthoDB" id="3200163at2759"/>
<keyword evidence="2" id="KW-0719">Serine esterase</keyword>
<evidence type="ECO:0000256" key="5">
    <source>
        <dbReference type="RuleBase" id="RU361235"/>
    </source>
</evidence>